<reference evidence="1" key="1">
    <citation type="submission" date="2018-02" db="EMBL/GenBank/DDBJ databases">
        <title>Rhizophora mucronata_Transcriptome.</title>
        <authorList>
            <person name="Meera S.P."/>
            <person name="Sreeshan A."/>
            <person name="Augustine A."/>
        </authorList>
    </citation>
    <scope>NUCLEOTIDE SEQUENCE</scope>
    <source>
        <tissue evidence="1">Leaf</tissue>
    </source>
</reference>
<organism evidence="1">
    <name type="scientific">Rhizophora mucronata</name>
    <name type="common">Asiatic mangrove</name>
    <dbReference type="NCBI Taxonomy" id="61149"/>
    <lineage>
        <taxon>Eukaryota</taxon>
        <taxon>Viridiplantae</taxon>
        <taxon>Streptophyta</taxon>
        <taxon>Embryophyta</taxon>
        <taxon>Tracheophyta</taxon>
        <taxon>Spermatophyta</taxon>
        <taxon>Magnoliopsida</taxon>
        <taxon>eudicotyledons</taxon>
        <taxon>Gunneridae</taxon>
        <taxon>Pentapetalae</taxon>
        <taxon>rosids</taxon>
        <taxon>fabids</taxon>
        <taxon>Malpighiales</taxon>
        <taxon>Rhizophoraceae</taxon>
        <taxon>Rhizophora</taxon>
    </lineage>
</organism>
<name>A0A2P2PU31_RHIMU</name>
<sequence>MSDVTHCLMENPSKYRTGTNNWTWNFECKKCRTISYTKSTEKLQSKQDRQHEKQCKCYV</sequence>
<accession>A0A2P2PU31</accession>
<dbReference type="EMBL" id="GGEC01077645">
    <property type="protein sequence ID" value="MBX58129.1"/>
    <property type="molecule type" value="Transcribed_RNA"/>
</dbReference>
<protein>
    <submittedName>
        <fullName evidence="1">Uncharacterized protein</fullName>
    </submittedName>
</protein>
<evidence type="ECO:0000313" key="1">
    <source>
        <dbReference type="EMBL" id="MBX58129.1"/>
    </source>
</evidence>
<dbReference type="AlphaFoldDB" id="A0A2P2PU31"/>
<proteinExistence type="predicted"/>